<dbReference type="InterPro" id="IPR014788">
    <property type="entry name" value="AChE_tetra"/>
</dbReference>
<sequence>MNLVSSFSSPVVSIDEVELQWKTQFHRWLSYMLDWKNQFNDYSSVKKQQCENL</sequence>
<evidence type="ECO:0000313" key="2">
    <source>
        <dbReference type="Ensembl" id="ENSAMXP00005002690.1"/>
    </source>
</evidence>
<reference evidence="2" key="1">
    <citation type="submission" date="2025-08" db="UniProtKB">
        <authorList>
            <consortium name="Ensembl"/>
        </authorList>
    </citation>
    <scope>IDENTIFICATION</scope>
</reference>
<proteinExistence type="predicted"/>
<organism evidence="2 3">
    <name type="scientific">Astyanax mexicanus</name>
    <name type="common">Blind cave fish</name>
    <name type="synonym">Astyanax fasciatus mexicanus</name>
    <dbReference type="NCBI Taxonomy" id="7994"/>
    <lineage>
        <taxon>Eukaryota</taxon>
        <taxon>Metazoa</taxon>
        <taxon>Chordata</taxon>
        <taxon>Craniata</taxon>
        <taxon>Vertebrata</taxon>
        <taxon>Euteleostomi</taxon>
        <taxon>Actinopterygii</taxon>
        <taxon>Neopterygii</taxon>
        <taxon>Teleostei</taxon>
        <taxon>Ostariophysi</taxon>
        <taxon>Characiformes</taxon>
        <taxon>Characoidei</taxon>
        <taxon>Acestrorhamphidae</taxon>
        <taxon>Acestrorhamphinae</taxon>
        <taxon>Astyanax</taxon>
    </lineage>
</organism>
<name>A0A8B9GRC0_ASTMX</name>
<dbReference type="Pfam" id="PF08674">
    <property type="entry name" value="AChE_tetra"/>
    <property type="match status" value="1"/>
</dbReference>
<evidence type="ECO:0000259" key="1">
    <source>
        <dbReference type="Pfam" id="PF08674"/>
    </source>
</evidence>
<feature type="domain" description="Acetylcholinesterase tetramerisation" evidence="1">
    <location>
        <begin position="15"/>
        <end position="50"/>
    </location>
</feature>
<dbReference type="Proteomes" id="UP000694621">
    <property type="component" value="Unplaced"/>
</dbReference>
<accession>A0A8B9GRC0</accession>
<dbReference type="AlphaFoldDB" id="A0A8B9GRC0"/>
<dbReference type="Ensembl" id="ENSAMXT00005003037.1">
    <property type="protein sequence ID" value="ENSAMXP00005002690.1"/>
    <property type="gene ID" value="ENSAMXG00005001605.1"/>
</dbReference>
<evidence type="ECO:0000313" key="3">
    <source>
        <dbReference type="Proteomes" id="UP000694621"/>
    </source>
</evidence>
<protein>
    <recommendedName>
        <fullName evidence="1">Acetylcholinesterase tetramerisation domain-containing protein</fullName>
    </recommendedName>
</protein>